<accession>C4WFL9</accession>
<dbReference type="Gene3D" id="3.30.720.100">
    <property type="match status" value="1"/>
</dbReference>
<keyword evidence="2" id="KW-0808">Transferase</keyword>
<name>C4WFL9_9HYPH</name>
<dbReference type="InterPro" id="IPR009725">
    <property type="entry name" value="3_dmu_93_MTrfase"/>
</dbReference>
<evidence type="ECO:0000313" key="2">
    <source>
        <dbReference type="EMBL" id="EEQ96316.1"/>
    </source>
</evidence>
<dbReference type="CDD" id="cd06588">
    <property type="entry name" value="PhnB_like"/>
    <property type="match status" value="1"/>
</dbReference>
<dbReference type="Pfam" id="PF06983">
    <property type="entry name" value="3-dmu-9_3-mt"/>
    <property type="match status" value="1"/>
</dbReference>
<dbReference type="PANTHER" id="PTHR33990:SF4">
    <property type="entry name" value="PHNB-LIKE DOMAIN-CONTAINING PROTEIN"/>
    <property type="match status" value="1"/>
</dbReference>
<evidence type="ECO:0000259" key="1">
    <source>
        <dbReference type="Pfam" id="PF06983"/>
    </source>
</evidence>
<dbReference type="HOGENOM" id="CLU_046006_17_4_5"/>
<dbReference type="SUPFAM" id="SSF54593">
    <property type="entry name" value="Glyoxalase/Bleomycin resistance protein/Dihydroxybiphenyl dioxygenase"/>
    <property type="match status" value="1"/>
</dbReference>
<dbReference type="GO" id="GO:0032259">
    <property type="term" value="P:methylation"/>
    <property type="evidence" value="ECO:0007669"/>
    <property type="project" value="UniProtKB-KW"/>
</dbReference>
<sequence length="142" mass="15819">MPKTAGPCYVSAMTQVCTHLMFQGSAGAALETYRSIFPDFLIESIKTYDEASGSPGKVQIARVTFAEHRLIVIDSPIPHQFDFNPSVSLFVDFHDEESLTGVFEKLSEGGETLMPLDNYGFSKLFAWIKDKYGVSWQLNLQA</sequence>
<keyword evidence="2" id="KW-0830">Ubiquinone</keyword>
<keyword evidence="2" id="KW-0489">Methyltransferase</keyword>
<dbReference type="Gene3D" id="3.30.720.110">
    <property type="match status" value="1"/>
</dbReference>
<comment type="caution">
    <text evidence="2">The sequence shown here is derived from an EMBL/GenBank/DDBJ whole genome shotgun (WGS) entry which is preliminary data.</text>
</comment>
<evidence type="ECO:0000313" key="3">
    <source>
        <dbReference type="Proteomes" id="UP000004386"/>
    </source>
</evidence>
<dbReference type="EMBL" id="ACQA01000001">
    <property type="protein sequence ID" value="EEQ96316.1"/>
    <property type="molecule type" value="Genomic_DNA"/>
</dbReference>
<dbReference type="AlphaFoldDB" id="C4WFL9"/>
<gene>
    <name evidence="2" type="ORF">OINT_1001741</name>
</gene>
<organism evidence="2 3">
    <name type="scientific">Brucella intermedia LMG 3301</name>
    <dbReference type="NCBI Taxonomy" id="641118"/>
    <lineage>
        <taxon>Bacteria</taxon>
        <taxon>Pseudomonadati</taxon>
        <taxon>Pseudomonadota</taxon>
        <taxon>Alphaproteobacteria</taxon>
        <taxon>Hyphomicrobiales</taxon>
        <taxon>Brucellaceae</taxon>
        <taxon>Brucella/Ochrobactrum group</taxon>
        <taxon>Brucella</taxon>
    </lineage>
</organism>
<dbReference type="GO" id="GO:0008168">
    <property type="term" value="F:methyltransferase activity"/>
    <property type="evidence" value="ECO:0007669"/>
    <property type="project" value="UniProtKB-KW"/>
</dbReference>
<proteinExistence type="predicted"/>
<feature type="domain" description="PhnB-like" evidence="1">
    <location>
        <begin position="15"/>
        <end position="138"/>
    </location>
</feature>
<dbReference type="Proteomes" id="UP000004386">
    <property type="component" value="Unassembled WGS sequence"/>
</dbReference>
<dbReference type="PIRSF" id="PIRSF021700">
    <property type="entry name" value="3_dmu_93_MTrfase"/>
    <property type="match status" value="1"/>
</dbReference>
<protein>
    <submittedName>
        <fullName evidence="2">3-demethylubiquinone-9 3-methyltransferase</fullName>
    </submittedName>
</protein>
<dbReference type="InterPro" id="IPR029068">
    <property type="entry name" value="Glyas_Bleomycin-R_OHBP_Dase"/>
</dbReference>
<reference evidence="2 3" key="1">
    <citation type="submission" date="2009-05" db="EMBL/GenBank/DDBJ databases">
        <authorList>
            <person name="Setubal J.C."/>
            <person name="Boyle S."/>
            <person name="Crasta O.R."/>
            <person name="Gillespie J.J."/>
            <person name="Kenyon R.W."/>
            <person name="Lu J."/>
            <person name="Mane S."/>
            <person name="Nagrani S."/>
            <person name="Shallom J.M."/>
            <person name="Shallom S."/>
            <person name="Shukla M."/>
            <person name="Snyder E.E."/>
            <person name="Sobral B.W."/>
            <person name="Wattam A.R."/>
            <person name="Will R."/>
            <person name="Williams K."/>
            <person name="Yoo H."/>
            <person name="Munk C."/>
            <person name="Tapia R."/>
            <person name="Green L."/>
            <person name="Rogers Y."/>
            <person name="Detter J.C."/>
            <person name="Bruce D."/>
            <person name="Brettin T.S."/>
            <person name="Tsolis R."/>
        </authorList>
    </citation>
    <scope>NUCLEOTIDE SEQUENCE [LARGE SCALE GENOMIC DNA]</scope>
    <source>
        <strain evidence="2 3">LMG 3301</strain>
    </source>
</reference>
<dbReference type="InterPro" id="IPR028973">
    <property type="entry name" value="PhnB-like"/>
</dbReference>
<dbReference type="PANTHER" id="PTHR33990">
    <property type="entry name" value="PROTEIN YJDN-RELATED"/>
    <property type="match status" value="1"/>
</dbReference>